<accession>A0A9W6QNH7</accession>
<feature type="transmembrane region" description="Helical" evidence="1">
    <location>
        <begin position="7"/>
        <end position="27"/>
    </location>
</feature>
<evidence type="ECO:0000313" key="3">
    <source>
        <dbReference type="Proteomes" id="UP001165042"/>
    </source>
</evidence>
<dbReference type="Proteomes" id="UP001165042">
    <property type="component" value="Unassembled WGS sequence"/>
</dbReference>
<keyword evidence="3" id="KW-1185">Reference proteome</keyword>
<gene>
    <name evidence="2" type="ORF">Aglo03_25930</name>
</gene>
<feature type="transmembrane region" description="Helical" evidence="1">
    <location>
        <begin position="39"/>
        <end position="57"/>
    </location>
</feature>
<comment type="caution">
    <text evidence="2">The sequence shown here is derived from an EMBL/GenBank/DDBJ whole genome shotgun (WGS) entry which is preliminary data.</text>
</comment>
<dbReference type="RefSeq" id="WP_285610554.1">
    <property type="nucleotide sequence ID" value="NZ_BSSD01000003.1"/>
</dbReference>
<keyword evidence="1" id="KW-0812">Transmembrane</keyword>
<proteinExistence type="predicted"/>
<dbReference type="EMBL" id="BSSD01000003">
    <property type="protein sequence ID" value="GLW91777.1"/>
    <property type="molecule type" value="Genomic_DNA"/>
</dbReference>
<evidence type="ECO:0000313" key="2">
    <source>
        <dbReference type="EMBL" id="GLW91777.1"/>
    </source>
</evidence>
<evidence type="ECO:0000256" key="1">
    <source>
        <dbReference type="SAM" id="Phobius"/>
    </source>
</evidence>
<keyword evidence="1" id="KW-1133">Transmembrane helix</keyword>
<reference evidence="2" key="1">
    <citation type="submission" date="2023-02" db="EMBL/GenBank/DDBJ databases">
        <title>Actinokineospora globicatena NBRC 15670.</title>
        <authorList>
            <person name="Ichikawa N."/>
            <person name="Sato H."/>
            <person name="Tonouchi N."/>
        </authorList>
    </citation>
    <scope>NUCLEOTIDE SEQUENCE</scope>
    <source>
        <strain evidence="2">NBRC 15670</strain>
    </source>
</reference>
<name>A0A9W6QNH7_9PSEU</name>
<protein>
    <submittedName>
        <fullName evidence="2">Uncharacterized protein</fullName>
    </submittedName>
</protein>
<organism evidence="2 3">
    <name type="scientific">Actinokineospora globicatena</name>
    <dbReference type="NCBI Taxonomy" id="103729"/>
    <lineage>
        <taxon>Bacteria</taxon>
        <taxon>Bacillati</taxon>
        <taxon>Actinomycetota</taxon>
        <taxon>Actinomycetes</taxon>
        <taxon>Pseudonocardiales</taxon>
        <taxon>Pseudonocardiaceae</taxon>
        <taxon>Actinokineospora</taxon>
    </lineage>
</organism>
<keyword evidence="1" id="KW-0472">Membrane</keyword>
<sequence length="87" mass="9256">MSDRLTAWVRTVVPGLWAALVAWLVSLGLPADIVTAVDGLGQIVLVPVALAVVYQAVQWVAKRAPVWLAVILTGSTATPTYRTSTKD</sequence>
<dbReference type="AlphaFoldDB" id="A0A9W6QNH7"/>